<dbReference type="Pfam" id="PF00501">
    <property type="entry name" value="AMP-binding"/>
    <property type="match status" value="2"/>
</dbReference>
<dbReference type="NCBIfam" id="NF003417">
    <property type="entry name" value="PRK04813.1"/>
    <property type="match status" value="2"/>
</dbReference>
<dbReference type="Proteomes" id="UP000266906">
    <property type="component" value="Unassembled WGS sequence"/>
</dbReference>
<dbReference type="Gene3D" id="2.30.38.10">
    <property type="entry name" value="Luciferase, Domain 3"/>
    <property type="match status" value="2"/>
</dbReference>
<feature type="compositionally biased region" description="Low complexity" evidence="4">
    <location>
        <begin position="1006"/>
        <end position="1017"/>
    </location>
</feature>
<dbReference type="SUPFAM" id="SSF56801">
    <property type="entry name" value="Acetyl-CoA synthetase-like"/>
    <property type="match status" value="2"/>
</dbReference>
<keyword evidence="7" id="KW-1185">Reference proteome</keyword>
<dbReference type="Pfam" id="PF00668">
    <property type="entry name" value="Condensation"/>
    <property type="match status" value="2"/>
</dbReference>
<dbReference type="InterPro" id="IPR029058">
    <property type="entry name" value="AB_hydrolase_fold"/>
</dbReference>
<dbReference type="InterPro" id="IPR010071">
    <property type="entry name" value="AA_adenyl_dom"/>
</dbReference>
<dbReference type="SMART" id="SM00823">
    <property type="entry name" value="PKS_PP"/>
    <property type="match status" value="2"/>
</dbReference>
<dbReference type="PROSITE" id="PS00012">
    <property type="entry name" value="PHOSPHOPANTETHEINE"/>
    <property type="match status" value="1"/>
</dbReference>
<dbReference type="PROSITE" id="PS50075">
    <property type="entry name" value="CARRIER"/>
    <property type="match status" value="2"/>
</dbReference>
<sequence length="2174" mass="238652">MNENENTPATADALRRELIAKRLAGRKTAAAGGAVGGRMERVERGGTLPASFAQERLWLLDRLSASGDEYLLKYVWRVRGRLDRSAWQQALDDVVARHEVLRTALIEVDGRPVQRIADHATVPTQWHDLTTTPATTPATAEQRLDHARDLATAFSTRPFDLATAPLLRCAAWTLDTDDHLVTVTFHHVASDGWSAKIFTDELTACYEARTTHTTPTLPALPVQYADFATWQRNHLTGQVLDDQLAHWRTALADLTTLDLPTDHPRPTTRTGRGATITHTLPTTLITQLETLARTHRATTFMVLLAAFHTVLARWSGQTDIAIGTPIAGRNRAETEGLIGFFVNTLVTRTDLTDNPTFTTHLTRVRDNVLNAFDHQDLPFERLVEDLKPPRDPSRNPLFQAWFVTQNFEQAEAHHGSIQLSPMSLDTGDPSSPFDISLITRPVEGGMKFHFTYARDLFDADSVERLAGHLRRLLETVALTPDVPVGSVDLLTDEERRAIAVLSAPVEVAGEPPSVLEAFAAQVARDPDAVAVVCGEQQLTYRELADRSDALADTLHATGVRPEARVGVCLERSPWLPVALLGIWKAGGAYVPLDPAYPHARLTHMAQDADLTCIVTQHHLADLATSLHRTPVLVEDLPATGTRTPHPPAGNTLAYLIYTSGSTGRPKGVAVDHPALARHTHTIREHYRLTPHDRVLQFASYSFDPFLEQLLPALLSGARVVIRPNDPWLPTHLPSVIEQFGVTVANFPPAYWAEMVSGLSAAQVPAMATLRLLVLGGEVLPPAALAVWQQHLPGVTVVNAYGPTETTVTATAHTVRGDTPGKVPIGTALGGRRTYVLDPHGNPTPLGIPGELCIGGPELARGYHHQPALTADRFTPDPHGPAGSRIYHTGDRVRRLPDGTLHYLGRLDNQIKLRGHRIELDEIQTTLTNHPHITTAITTIREDRPGHPHLTAHYTTTDTTPLTTTTLRTWCTTTLPDHMIPTHFIHLTTLPTTPTGKIDHKALPAPTTDRTTTDTDYTAPRNPTEQTIADIWAEVLGTTVVGIDDNFFELGGHSLLATMAVSRIAEQLNRSVELRTIFEKPCIREFAEQVAAAGGAVGGRMERVERGGALPASFAQERLWLLDRLSTTRDEYTLSHVWRVRGRLDRSAWQQALDDVVARHEVLRTALIEVDGRPVQRIADHATVPTQWHDLTTTPATTPATAEQRLDHARDLATAFSTRPFDLATAPLLRCAAWTLDTDDHLVTVTFHHVASDGWSAKIFTDELTACYEARTTHTTPTLPALPVQYADFATWQRNHLTGQVLDDQLAHWRTALADLTTLDLPTDHPRPTTRTGRGATITHTLPTTLITQLETLARTHRATTFMVLLAAFHTVLARWSGQTDIAIGTPIAGRNRAETEGLIGFFVNTLVTRTDLTDNPTFTTHLTRVRDNVLNAFDHQDLPFERLVEDLKPPRDPSRNPLFQVLFDVNDRPATRVTAAGAEFTPVDLPRNTAKFDLSLSFGTGREGRFSLHVEYATDLFDRATVLRLASHVESVLTEIAHSPRTRVGDLRMLSEEERKSVEALSAPVEAAGEPPSVLEAFAAQVARDPDAVAVVCGEQHLTYRELADRSDALADTLHATGVRPESRVGVCLERSPWLPVALLGIWKAGGAYVPLDPAYPHARLTHMAQDAALTCIVTQHHLADLATSLHTTPVLVEDLPATGTRTPHPPAGNTLAYLIYTSGSTGRPKGVAVDHPALARHTHTIREHYRLTPHDRVLQFASYSFDAALEQTLPGLTAGARVVIRPDRMWTIEELCEQIHTHGITVMELVPTYWAEFAAGLTPASRNPLATLRLVITGGEVLPPAPTDAWFTHLPHIPVVNTYGPTETAIAATAHTVRRRTADRIPIGTALGGRRTYVLDPHGNPTPLGIPGELCIGGPELARGYHHQPALTADRFTPDPHGPAGSRIYHTGDRVRRLPDGTLHYLGRLDNQIKLRGHRIELDEIQTTLTNHPHITTAITTIREDRPGHPHLTAHYTTTDTTPLTTTTLRTWCTTTLPDHMIPTHFIHLTTLPTTPTGKIDHKALPAPTTDEGAKSTSFVEPGTPTEDVIASIWSVALGIDRVGVEDNFFELGGHSLRATVVASRMRQAFDCPVQVRHVFENPTVAALAVTVEQLLIDEIAAMSGDEIDLSLHLHLQ</sequence>
<feature type="domain" description="Carrier" evidence="5">
    <location>
        <begin position="2078"/>
        <end position="2153"/>
    </location>
</feature>
<keyword evidence="2" id="KW-0596">Phosphopantetheine</keyword>
<dbReference type="FunFam" id="1.10.1200.10:FF:000005">
    <property type="entry name" value="Nonribosomal peptide synthetase 1"/>
    <property type="match status" value="2"/>
</dbReference>
<evidence type="ECO:0000256" key="3">
    <source>
        <dbReference type="ARBA" id="ARBA00022553"/>
    </source>
</evidence>
<accession>A0A3N4RYD6</accession>
<keyword evidence="3" id="KW-0597">Phosphoprotein</keyword>
<evidence type="ECO:0000256" key="1">
    <source>
        <dbReference type="ARBA" id="ARBA00001957"/>
    </source>
</evidence>
<dbReference type="FunFam" id="3.40.50.980:FF:000001">
    <property type="entry name" value="Non-ribosomal peptide synthetase"/>
    <property type="match status" value="2"/>
</dbReference>
<dbReference type="Gene3D" id="1.10.1200.10">
    <property type="entry name" value="ACP-like"/>
    <property type="match status" value="1"/>
</dbReference>
<evidence type="ECO:0000313" key="7">
    <source>
        <dbReference type="Proteomes" id="UP000266906"/>
    </source>
</evidence>
<dbReference type="InterPro" id="IPR009081">
    <property type="entry name" value="PP-bd_ACP"/>
</dbReference>
<dbReference type="InterPro" id="IPR001242">
    <property type="entry name" value="Condensation_dom"/>
</dbReference>
<dbReference type="Gene3D" id="3.30.300.30">
    <property type="match status" value="2"/>
</dbReference>
<dbReference type="CDD" id="cd19531">
    <property type="entry name" value="LCL_NRPS-like"/>
    <property type="match status" value="2"/>
</dbReference>
<organism evidence="6 7">
    <name type="scientific">Kitasatospora cineracea</name>
    <dbReference type="NCBI Taxonomy" id="88074"/>
    <lineage>
        <taxon>Bacteria</taxon>
        <taxon>Bacillati</taxon>
        <taxon>Actinomycetota</taxon>
        <taxon>Actinomycetes</taxon>
        <taxon>Kitasatosporales</taxon>
        <taxon>Streptomycetaceae</taxon>
        <taxon>Kitasatospora</taxon>
    </lineage>
</organism>
<feature type="region of interest" description="Disordered" evidence="4">
    <location>
        <begin position="995"/>
        <end position="1021"/>
    </location>
</feature>
<evidence type="ECO:0000256" key="2">
    <source>
        <dbReference type="ARBA" id="ARBA00022450"/>
    </source>
</evidence>
<evidence type="ECO:0000313" key="6">
    <source>
        <dbReference type="EMBL" id="RPE31790.1"/>
    </source>
</evidence>
<dbReference type="NCBIfam" id="TIGR01733">
    <property type="entry name" value="AA-adenyl-dom"/>
    <property type="match status" value="2"/>
</dbReference>
<dbReference type="GO" id="GO:0031177">
    <property type="term" value="F:phosphopantetheine binding"/>
    <property type="evidence" value="ECO:0007669"/>
    <property type="project" value="InterPro"/>
</dbReference>
<dbReference type="PANTHER" id="PTHR45527">
    <property type="entry name" value="NONRIBOSOMAL PEPTIDE SYNTHETASE"/>
    <property type="match status" value="1"/>
</dbReference>
<dbReference type="CDD" id="cd05930">
    <property type="entry name" value="A_NRPS"/>
    <property type="match status" value="2"/>
</dbReference>
<dbReference type="GO" id="GO:0043041">
    <property type="term" value="P:amino acid activation for nonribosomal peptide biosynthetic process"/>
    <property type="evidence" value="ECO:0007669"/>
    <property type="project" value="TreeGrafter"/>
</dbReference>
<dbReference type="InterPro" id="IPR000873">
    <property type="entry name" value="AMP-dep_synth/lig_dom"/>
</dbReference>
<evidence type="ECO:0000256" key="4">
    <source>
        <dbReference type="SAM" id="MobiDB-lite"/>
    </source>
</evidence>
<dbReference type="PROSITE" id="PS00455">
    <property type="entry name" value="AMP_BINDING"/>
    <property type="match status" value="2"/>
</dbReference>
<dbReference type="InterPro" id="IPR045851">
    <property type="entry name" value="AMP-bd_C_sf"/>
</dbReference>
<dbReference type="Gene3D" id="3.30.559.10">
    <property type="entry name" value="Chloramphenicol acetyltransferase-like domain"/>
    <property type="match status" value="2"/>
</dbReference>
<dbReference type="GO" id="GO:0044550">
    <property type="term" value="P:secondary metabolite biosynthetic process"/>
    <property type="evidence" value="ECO:0007669"/>
    <property type="project" value="TreeGrafter"/>
</dbReference>
<dbReference type="FunFam" id="3.40.50.12780:FF:000012">
    <property type="entry name" value="Non-ribosomal peptide synthetase"/>
    <property type="match status" value="2"/>
</dbReference>
<name>A0A3N4RYD6_9ACTN</name>
<dbReference type="InterPro" id="IPR023213">
    <property type="entry name" value="CAT-like_dom_sf"/>
</dbReference>
<proteinExistence type="predicted"/>
<dbReference type="Gene3D" id="3.30.559.30">
    <property type="entry name" value="Nonribosomal peptide synthetase, condensation domain"/>
    <property type="match status" value="2"/>
</dbReference>
<dbReference type="RefSeq" id="WP_123816933.1">
    <property type="nucleotide sequence ID" value="NZ_RKQG01000001.1"/>
</dbReference>
<dbReference type="Gene3D" id="3.40.50.980">
    <property type="match status" value="4"/>
</dbReference>
<dbReference type="GO" id="GO:0008610">
    <property type="term" value="P:lipid biosynthetic process"/>
    <property type="evidence" value="ECO:0007669"/>
    <property type="project" value="UniProtKB-ARBA"/>
</dbReference>
<dbReference type="InterPro" id="IPR006162">
    <property type="entry name" value="Ppantetheine_attach_site"/>
</dbReference>
<dbReference type="PANTHER" id="PTHR45527:SF1">
    <property type="entry name" value="FATTY ACID SYNTHASE"/>
    <property type="match status" value="1"/>
</dbReference>
<dbReference type="GO" id="GO:0017000">
    <property type="term" value="P:antibiotic biosynthetic process"/>
    <property type="evidence" value="ECO:0007669"/>
    <property type="project" value="UniProtKB-ARBA"/>
</dbReference>
<dbReference type="InterPro" id="IPR020845">
    <property type="entry name" value="AMP-binding_CS"/>
</dbReference>
<dbReference type="SUPFAM" id="SSF47336">
    <property type="entry name" value="ACP-like"/>
    <property type="match status" value="2"/>
</dbReference>
<reference evidence="6 7" key="1">
    <citation type="submission" date="2018-11" db="EMBL/GenBank/DDBJ databases">
        <title>Sequencing the genomes of 1000 actinobacteria strains.</title>
        <authorList>
            <person name="Klenk H.-P."/>
        </authorList>
    </citation>
    <scope>NUCLEOTIDE SEQUENCE [LARGE SCALE GENOMIC DNA]</scope>
    <source>
        <strain evidence="6 7">DSM 44781</strain>
    </source>
</reference>
<feature type="domain" description="Carrier" evidence="5">
    <location>
        <begin position="1018"/>
        <end position="1093"/>
    </location>
</feature>
<dbReference type="InterPro" id="IPR036736">
    <property type="entry name" value="ACP-like_sf"/>
</dbReference>
<dbReference type="GO" id="GO:0003824">
    <property type="term" value="F:catalytic activity"/>
    <property type="evidence" value="ECO:0007669"/>
    <property type="project" value="InterPro"/>
</dbReference>
<dbReference type="Gene3D" id="3.40.50.1820">
    <property type="entry name" value="alpha/beta hydrolase"/>
    <property type="match status" value="1"/>
</dbReference>
<dbReference type="EMBL" id="RKQG01000001">
    <property type="protein sequence ID" value="RPE31790.1"/>
    <property type="molecule type" value="Genomic_DNA"/>
</dbReference>
<dbReference type="GO" id="GO:0005737">
    <property type="term" value="C:cytoplasm"/>
    <property type="evidence" value="ECO:0007669"/>
    <property type="project" value="TreeGrafter"/>
</dbReference>
<dbReference type="Pfam" id="PF00550">
    <property type="entry name" value="PP-binding"/>
    <property type="match status" value="2"/>
</dbReference>
<dbReference type="SUPFAM" id="SSF52777">
    <property type="entry name" value="CoA-dependent acyltransferases"/>
    <property type="match status" value="4"/>
</dbReference>
<protein>
    <submittedName>
        <fullName evidence="6">Amino acid adenylation domain-containing protein</fullName>
    </submittedName>
</protein>
<comment type="cofactor">
    <cofactor evidence="1">
        <name>pantetheine 4'-phosphate</name>
        <dbReference type="ChEBI" id="CHEBI:47942"/>
    </cofactor>
</comment>
<gene>
    <name evidence="6" type="ORF">EDD38_0020</name>
</gene>
<evidence type="ECO:0000259" key="5">
    <source>
        <dbReference type="PROSITE" id="PS50075"/>
    </source>
</evidence>
<dbReference type="InterPro" id="IPR020806">
    <property type="entry name" value="PKS_PP-bd"/>
</dbReference>
<comment type="caution">
    <text evidence="6">The sequence shown here is derived from an EMBL/GenBank/DDBJ whole genome shotgun (WGS) entry which is preliminary data.</text>
</comment>